<evidence type="ECO:0000313" key="1">
    <source>
        <dbReference type="EMBL" id="RFA37431.1"/>
    </source>
</evidence>
<name>A0A3E0WZ19_9GAMM</name>
<dbReference type="RefSeq" id="WP_147305501.1">
    <property type="nucleotide sequence ID" value="NZ_NFZW01000007.1"/>
</dbReference>
<gene>
    <name evidence="1" type="ORF">CAL65_09085</name>
</gene>
<dbReference type="EMBL" id="NFZW01000007">
    <property type="protein sequence ID" value="RFA37431.1"/>
    <property type="molecule type" value="Genomic_DNA"/>
</dbReference>
<dbReference type="Proteomes" id="UP000256763">
    <property type="component" value="Unassembled WGS sequence"/>
</dbReference>
<evidence type="ECO:0000313" key="2">
    <source>
        <dbReference type="Proteomes" id="UP000256763"/>
    </source>
</evidence>
<keyword evidence="2" id="KW-1185">Reference proteome</keyword>
<reference evidence="2" key="1">
    <citation type="submission" date="2017-05" db="EMBL/GenBank/DDBJ databases">
        <authorList>
            <person name="Sharma S."/>
            <person name="Sidhu C."/>
            <person name="Pinnaka A.K."/>
        </authorList>
    </citation>
    <scope>NUCLEOTIDE SEQUENCE [LARGE SCALE GENOMIC DNA]</scope>
    <source>
        <strain evidence="2">AK93</strain>
    </source>
</reference>
<accession>A0A3E0WZ19</accession>
<dbReference type="Gene3D" id="3.40.50.2000">
    <property type="entry name" value="Glycogen Phosphorylase B"/>
    <property type="match status" value="1"/>
</dbReference>
<sequence length="77" mass="8427">MPDPVDRPIKMAILGLISAHPGTNRGGTAVSIVRLANYFAAQGILVEVLTRRKDLRDTSPEPVDPTVNIHVLRSRKN</sequence>
<dbReference type="AlphaFoldDB" id="A0A3E0WZ19"/>
<evidence type="ECO:0008006" key="3">
    <source>
        <dbReference type="Google" id="ProtNLM"/>
    </source>
</evidence>
<organism evidence="1 2">
    <name type="scientific">Alkalilimnicola ehrlichii</name>
    <dbReference type="NCBI Taxonomy" id="351052"/>
    <lineage>
        <taxon>Bacteria</taxon>
        <taxon>Pseudomonadati</taxon>
        <taxon>Pseudomonadota</taxon>
        <taxon>Gammaproteobacteria</taxon>
        <taxon>Chromatiales</taxon>
        <taxon>Ectothiorhodospiraceae</taxon>
        <taxon>Alkalilimnicola</taxon>
    </lineage>
</organism>
<comment type="caution">
    <text evidence="1">The sequence shown here is derived from an EMBL/GenBank/DDBJ whole genome shotgun (WGS) entry which is preliminary data.</text>
</comment>
<protein>
    <recommendedName>
        <fullName evidence="3">Glycosyltransferase subfamily 4-like N-terminal domain-containing protein</fullName>
    </recommendedName>
</protein>
<proteinExistence type="predicted"/>